<dbReference type="InterPro" id="IPR050109">
    <property type="entry name" value="HTH-type_TetR-like_transc_reg"/>
</dbReference>
<dbReference type="AlphaFoldDB" id="A0A1X0B8R8"/>
<dbReference type="OrthoDB" id="3403733at2"/>
<protein>
    <submittedName>
        <fullName evidence="4">TetR family transcriptional regulator</fullName>
    </submittedName>
</protein>
<feature type="DNA-binding region" description="H-T-H motif" evidence="2">
    <location>
        <begin position="32"/>
        <end position="51"/>
    </location>
</feature>
<keyword evidence="1 2" id="KW-0238">DNA-binding</keyword>
<dbReference type="EMBL" id="MVHF01000003">
    <property type="protein sequence ID" value="ORA38585.1"/>
    <property type="molecule type" value="Genomic_DNA"/>
</dbReference>
<dbReference type="Pfam" id="PF17933">
    <property type="entry name" value="TetR_C_25"/>
    <property type="match status" value="1"/>
</dbReference>
<evidence type="ECO:0000313" key="4">
    <source>
        <dbReference type="EMBL" id="ORA38585.1"/>
    </source>
</evidence>
<comment type="caution">
    <text evidence="4">The sequence shown here is derived from an EMBL/GenBank/DDBJ whole genome shotgun (WGS) entry which is preliminary data.</text>
</comment>
<dbReference type="GO" id="GO:0003700">
    <property type="term" value="F:DNA-binding transcription factor activity"/>
    <property type="evidence" value="ECO:0007669"/>
    <property type="project" value="TreeGrafter"/>
</dbReference>
<dbReference type="GO" id="GO:0000976">
    <property type="term" value="F:transcription cis-regulatory region binding"/>
    <property type="evidence" value="ECO:0007669"/>
    <property type="project" value="TreeGrafter"/>
</dbReference>
<dbReference type="PRINTS" id="PR00455">
    <property type="entry name" value="HTHTETR"/>
</dbReference>
<evidence type="ECO:0000256" key="1">
    <source>
        <dbReference type="ARBA" id="ARBA00023125"/>
    </source>
</evidence>
<dbReference type="RefSeq" id="WP_083160926.1">
    <property type="nucleotide sequence ID" value="NZ_MVHF01000003.1"/>
</dbReference>
<organism evidence="4 5">
    <name type="scientific">Mycobacterium aquaticum</name>
    <dbReference type="NCBI Taxonomy" id="1927124"/>
    <lineage>
        <taxon>Bacteria</taxon>
        <taxon>Bacillati</taxon>
        <taxon>Actinomycetota</taxon>
        <taxon>Actinomycetes</taxon>
        <taxon>Mycobacteriales</taxon>
        <taxon>Mycobacteriaceae</taxon>
        <taxon>Mycobacterium</taxon>
    </lineage>
</organism>
<accession>A0A1X0B8R8</accession>
<evidence type="ECO:0000256" key="2">
    <source>
        <dbReference type="PROSITE-ProRule" id="PRU00335"/>
    </source>
</evidence>
<reference evidence="4 5" key="1">
    <citation type="submission" date="2017-02" db="EMBL/GenBank/DDBJ databases">
        <title>The new phylogeny of genus Mycobacterium.</title>
        <authorList>
            <person name="Tortoli E."/>
            <person name="Trovato A."/>
            <person name="Cirillo D.M."/>
        </authorList>
    </citation>
    <scope>NUCLEOTIDE SEQUENCE [LARGE SCALE GENOMIC DNA]</scope>
    <source>
        <strain evidence="4 5">RW6</strain>
    </source>
</reference>
<feature type="domain" description="HTH tetR-type" evidence="3">
    <location>
        <begin position="9"/>
        <end position="69"/>
    </location>
</feature>
<sequence>MGSLPADDRTARARIRDEALRLFAERGADAVTMRDIAAAAGVSPALLIRHYRSKDGLLAAVDDHVVATLEALLTEATGRPSDDALAPSAVPTLVDSLATHLPADSPVPAYLGRLLTTGGTVGSKVFARLYGISRTALDAMVAGGVADAGADPAVRAAVLMANDLAVLILRPRLTEVLGVDPLARDGMSRWAAEVFAIYRDGLRAGPEGETE</sequence>
<dbReference type="PANTHER" id="PTHR30055">
    <property type="entry name" value="HTH-TYPE TRANSCRIPTIONAL REGULATOR RUTR"/>
    <property type="match status" value="1"/>
</dbReference>
<evidence type="ECO:0000313" key="5">
    <source>
        <dbReference type="Proteomes" id="UP000192448"/>
    </source>
</evidence>
<dbReference type="Pfam" id="PF00440">
    <property type="entry name" value="TetR_N"/>
    <property type="match status" value="1"/>
</dbReference>
<name>A0A1X0B8R8_9MYCO</name>
<dbReference type="PROSITE" id="PS50977">
    <property type="entry name" value="HTH_TETR_2"/>
    <property type="match status" value="1"/>
</dbReference>
<dbReference type="Gene3D" id="1.10.357.10">
    <property type="entry name" value="Tetracycline Repressor, domain 2"/>
    <property type="match status" value="1"/>
</dbReference>
<dbReference type="STRING" id="1927124.BST13_04110"/>
<dbReference type="SUPFAM" id="SSF46689">
    <property type="entry name" value="Homeodomain-like"/>
    <property type="match status" value="1"/>
</dbReference>
<gene>
    <name evidence="4" type="ORF">BST13_04110</name>
</gene>
<proteinExistence type="predicted"/>
<dbReference type="Proteomes" id="UP000192448">
    <property type="component" value="Unassembled WGS sequence"/>
</dbReference>
<dbReference type="InterPro" id="IPR001647">
    <property type="entry name" value="HTH_TetR"/>
</dbReference>
<evidence type="ECO:0000259" key="3">
    <source>
        <dbReference type="PROSITE" id="PS50977"/>
    </source>
</evidence>
<dbReference type="InterPro" id="IPR009057">
    <property type="entry name" value="Homeodomain-like_sf"/>
</dbReference>
<dbReference type="PANTHER" id="PTHR30055:SF209">
    <property type="entry name" value="POSSIBLE TRANSCRIPTIONAL REGULATORY PROTEIN (PROBABLY TETR-FAMILY)"/>
    <property type="match status" value="1"/>
</dbReference>
<keyword evidence="5" id="KW-1185">Reference proteome</keyword>
<dbReference type="InterPro" id="IPR041484">
    <property type="entry name" value="TetR_C_25"/>
</dbReference>